<evidence type="ECO:0000313" key="2">
    <source>
        <dbReference type="EMBL" id="KAF2020223.1"/>
    </source>
</evidence>
<feature type="region of interest" description="Disordered" evidence="1">
    <location>
        <begin position="1"/>
        <end position="33"/>
    </location>
</feature>
<dbReference type="GeneID" id="54289156"/>
<protein>
    <submittedName>
        <fullName evidence="2">Uncharacterized protein</fullName>
    </submittedName>
</protein>
<gene>
    <name evidence="2" type="ORF">BU24DRAFT_459826</name>
</gene>
<proteinExistence type="predicted"/>
<keyword evidence="3" id="KW-1185">Reference proteome</keyword>
<dbReference type="RefSeq" id="XP_033388562.1">
    <property type="nucleotide sequence ID" value="XM_033531759.1"/>
</dbReference>
<dbReference type="AlphaFoldDB" id="A0A6A5Y4T7"/>
<dbReference type="EMBL" id="ML978067">
    <property type="protein sequence ID" value="KAF2020223.1"/>
    <property type="molecule type" value="Genomic_DNA"/>
</dbReference>
<evidence type="ECO:0000313" key="3">
    <source>
        <dbReference type="Proteomes" id="UP000799778"/>
    </source>
</evidence>
<organism evidence="2 3">
    <name type="scientific">Aaosphaeria arxii CBS 175.79</name>
    <dbReference type="NCBI Taxonomy" id="1450172"/>
    <lineage>
        <taxon>Eukaryota</taxon>
        <taxon>Fungi</taxon>
        <taxon>Dikarya</taxon>
        <taxon>Ascomycota</taxon>
        <taxon>Pezizomycotina</taxon>
        <taxon>Dothideomycetes</taxon>
        <taxon>Pleosporomycetidae</taxon>
        <taxon>Pleosporales</taxon>
        <taxon>Pleosporales incertae sedis</taxon>
        <taxon>Aaosphaeria</taxon>
    </lineage>
</organism>
<dbReference type="OrthoDB" id="5423564at2759"/>
<sequence>MSHETAMNHAGRTSSHPFLDLRSARRAKNRTRKHLLKYSNFDSLTRADLPSSPSQKPHYLPSSCPSHPGRFCLFSTFPAQLSDAPVAKFTKREAFLEAQFAKPPTYQRSSRKTMHKAFPKWERRQQAKKNTTKELLSREWYDDVWGGWGQIETDEDCGWVCPPCPCDDHIEWDAYPGHKVVGGLYDDYGVAGLVGFTGTKPRWEEMDPRWHRIEGGGGWFRSHFPCEEGYCACVAEWDEPRPYTGLDHWHFWSDPAVLDWDRLMWDTSDPETSDEEAFQDGLAEEAWYAMPDDWDVVSEASTEAWSEIAADSEGDLA</sequence>
<dbReference type="Proteomes" id="UP000799778">
    <property type="component" value="Unassembled WGS sequence"/>
</dbReference>
<accession>A0A6A5Y4T7</accession>
<evidence type="ECO:0000256" key="1">
    <source>
        <dbReference type="SAM" id="MobiDB-lite"/>
    </source>
</evidence>
<name>A0A6A5Y4T7_9PLEO</name>
<reference evidence="2" key="1">
    <citation type="journal article" date="2020" name="Stud. Mycol.">
        <title>101 Dothideomycetes genomes: a test case for predicting lifestyles and emergence of pathogens.</title>
        <authorList>
            <person name="Haridas S."/>
            <person name="Albert R."/>
            <person name="Binder M."/>
            <person name="Bloem J."/>
            <person name="Labutti K."/>
            <person name="Salamov A."/>
            <person name="Andreopoulos B."/>
            <person name="Baker S."/>
            <person name="Barry K."/>
            <person name="Bills G."/>
            <person name="Bluhm B."/>
            <person name="Cannon C."/>
            <person name="Castanera R."/>
            <person name="Culley D."/>
            <person name="Daum C."/>
            <person name="Ezra D."/>
            <person name="Gonzalez J."/>
            <person name="Henrissat B."/>
            <person name="Kuo A."/>
            <person name="Liang C."/>
            <person name="Lipzen A."/>
            <person name="Lutzoni F."/>
            <person name="Magnuson J."/>
            <person name="Mondo S."/>
            <person name="Nolan M."/>
            <person name="Ohm R."/>
            <person name="Pangilinan J."/>
            <person name="Park H.-J."/>
            <person name="Ramirez L."/>
            <person name="Alfaro M."/>
            <person name="Sun H."/>
            <person name="Tritt A."/>
            <person name="Yoshinaga Y."/>
            <person name="Zwiers L.-H."/>
            <person name="Turgeon B."/>
            <person name="Goodwin S."/>
            <person name="Spatafora J."/>
            <person name="Crous P."/>
            <person name="Grigoriev I."/>
        </authorList>
    </citation>
    <scope>NUCLEOTIDE SEQUENCE</scope>
    <source>
        <strain evidence="2">CBS 175.79</strain>
    </source>
</reference>
<feature type="compositionally biased region" description="Basic residues" evidence="1">
    <location>
        <begin position="24"/>
        <end position="33"/>
    </location>
</feature>